<dbReference type="AlphaFoldDB" id="C0CXZ4"/>
<dbReference type="HOGENOM" id="CLU_3197876_0_0_9"/>
<name>C0CXZ4_9FIRM</name>
<keyword evidence="2" id="KW-1185">Reference proteome</keyword>
<sequence>MEKGKVECENSPTLNDQYIRDMLGKIVCNGEYDEKQRDQICEFEL</sequence>
<comment type="caution">
    <text evidence="1">The sequence shown here is derived from an EMBL/GenBank/DDBJ whole genome shotgun (WGS) entry which is preliminary data.</text>
</comment>
<proteinExistence type="predicted"/>
<evidence type="ECO:0000313" key="1">
    <source>
        <dbReference type="EMBL" id="EEG56042.1"/>
    </source>
</evidence>
<dbReference type="EMBL" id="ACCJ01000099">
    <property type="protein sequence ID" value="EEG56042.1"/>
    <property type="molecule type" value="Genomic_DNA"/>
</dbReference>
<evidence type="ECO:0000313" key="2">
    <source>
        <dbReference type="Proteomes" id="UP000004756"/>
    </source>
</evidence>
<reference evidence="1 2" key="2">
    <citation type="submission" date="2009-02" db="EMBL/GenBank/DDBJ databases">
        <title>Draft genome sequence of Clostridium asparagiforme (DSM 15981).</title>
        <authorList>
            <person name="Sudarsanam P."/>
            <person name="Ley R."/>
            <person name="Guruge J."/>
            <person name="Turnbaugh P.J."/>
            <person name="Mahowald M."/>
            <person name="Liep D."/>
            <person name="Gordon J."/>
        </authorList>
    </citation>
    <scope>NUCLEOTIDE SEQUENCE [LARGE SCALE GENOMIC DNA]</scope>
    <source>
        <strain evidence="1 2">DSM 15981</strain>
    </source>
</reference>
<reference evidence="1 2" key="1">
    <citation type="submission" date="2009-01" db="EMBL/GenBank/DDBJ databases">
        <authorList>
            <person name="Fulton L."/>
            <person name="Clifton S."/>
            <person name="Fulton B."/>
            <person name="Xu J."/>
            <person name="Minx P."/>
            <person name="Pepin K.H."/>
            <person name="Johnson M."/>
            <person name="Bhonagiri V."/>
            <person name="Nash W.E."/>
            <person name="Mardis E.R."/>
            <person name="Wilson R.K."/>
        </authorList>
    </citation>
    <scope>NUCLEOTIDE SEQUENCE [LARGE SCALE GENOMIC DNA]</scope>
    <source>
        <strain evidence="1 2">DSM 15981</strain>
    </source>
</reference>
<gene>
    <name evidence="1" type="ORF">CLOSTASPAR_01870</name>
</gene>
<accession>C0CXZ4</accession>
<dbReference type="Proteomes" id="UP000004756">
    <property type="component" value="Unassembled WGS sequence"/>
</dbReference>
<protein>
    <submittedName>
        <fullName evidence="1">Uncharacterized protein</fullName>
    </submittedName>
</protein>
<organism evidence="1 2">
    <name type="scientific">[Clostridium] asparagiforme DSM 15981</name>
    <dbReference type="NCBI Taxonomy" id="518636"/>
    <lineage>
        <taxon>Bacteria</taxon>
        <taxon>Bacillati</taxon>
        <taxon>Bacillota</taxon>
        <taxon>Clostridia</taxon>
        <taxon>Lachnospirales</taxon>
        <taxon>Lachnospiraceae</taxon>
        <taxon>Enterocloster</taxon>
    </lineage>
</organism>